<proteinExistence type="predicted"/>
<evidence type="ECO:0000313" key="2">
    <source>
        <dbReference type="Proteomes" id="UP000325577"/>
    </source>
</evidence>
<evidence type="ECO:0000313" key="1">
    <source>
        <dbReference type="EMBL" id="KAA8519604.1"/>
    </source>
</evidence>
<sequence length="95" mass="10476">MNPNHKSGGRNFVCESRLRTVGSRRGLVNRPVDRFDSFHEKCSSSSRLIKWGGDREAFPDSSATSVWCRCFSEGTVDPLGIDLSLVDLLVVLGSC</sequence>
<dbReference type="Proteomes" id="UP000325577">
    <property type="component" value="Linkage Group LG6"/>
</dbReference>
<accession>A0A5J4ZP29</accession>
<protein>
    <submittedName>
        <fullName evidence="1">Uncharacterized protein</fullName>
    </submittedName>
</protein>
<name>A0A5J4ZP29_9ASTE</name>
<keyword evidence="2" id="KW-1185">Reference proteome</keyword>
<organism evidence="1 2">
    <name type="scientific">Nyssa sinensis</name>
    <dbReference type="NCBI Taxonomy" id="561372"/>
    <lineage>
        <taxon>Eukaryota</taxon>
        <taxon>Viridiplantae</taxon>
        <taxon>Streptophyta</taxon>
        <taxon>Embryophyta</taxon>
        <taxon>Tracheophyta</taxon>
        <taxon>Spermatophyta</taxon>
        <taxon>Magnoliopsida</taxon>
        <taxon>eudicotyledons</taxon>
        <taxon>Gunneridae</taxon>
        <taxon>Pentapetalae</taxon>
        <taxon>asterids</taxon>
        <taxon>Cornales</taxon>
        <taxon>Nyssaceae</taxon>
        <taxon>Nyssa</taxon>
    </lineage>
</organism>
<gene>
    <name evidence="1" type="ORF">F0562_013951</name>
</gene>
<reference evidence="1 2" key="1">
    <citation type="submission" date="2019-09" db="EMBL/GenBank/DDBJ databases">
        <title>A chromosome-level genome assembly of the Chinese tupelo Nyssa sinensis.</title>
        <authorList>
            <person name="Yang X."/>
            <person name="Kang M."/>
            <person name="Yang Y."/>
            <person name="Xiong H."/>
            <person name="Wang M."/>
            <person name="Zhang Z."/>
            <person name="Wang Z."/>
            <person name="Wu H."/>
            <person name="Ma T."/>
            <person name="Liu J."/>
            <person name="Xi Z."/>
        </authorList>
    </citation>
    <scope>NUCLEOTIDE SEQUENCE [LARGE SCALE GENOMIC DNA]</scope>
    <source>
        <strain evidence="1">J267</strain>
        <tissue evidence="1">Leaf</tissue>
    </source>
</reference>
<dbReference type="AlphaFoldDB" id="A0A5J4ZP29"/>
<dbReference type="EMBL" id="CM018049">
    <property type="protein sequence ID" value="KAA8519604.1"/>
    <property type="molecule type" value="Genomic_DNA"/>
</dbReference>